<comment type="caution">
    <text evidence="2">The sequence shown here is derived from an EMBL/GenBank/DDBJ whole genome shotgun (WGS) entry which is preliminary data.</text>
</comment>
<dbReference type="RefSeq" id="WP_116441000.1">
    <property type="nucleotide sequence ID" value="NZ_BHEO01000002.1"/>
</dbReference>
<protein>
    <submittedName>
        <fullName evidence="2">Uncharacterized protein DUF3801</fullName>
    </submittedName>
</protein>
<reference evidence="2 3" key="1">
    <citation type="submission" date="2019-03" db="EMBL/GenBank/DDBJ databases">
        <title>Genomic Encyclopedia of Type Strains, Phase IV (KMG-IV): sequencing the most valuable type-strain genomes for metagenomic binning, comparative biology and taxonomic classification.</title>
        <authorList>
            <person name="Goeker M."/>
        </authorList>
    </citation>
    <scope>NUCLEOTIDE SEQUENCE [LARGE SCALE GENOMIC DNA]</scope>
    <source>
        <strain evidence="2 3">DSM 103426</strain>
    </source>
</reference>
<feature type="region of interest" description="Disordered" evidence="1">
    <location>
        <begin position="122"/>
        <end position="147"/>
    </location>
</feature>
<dbReference type="AlphaFoldDB" id="A0A4R3J7E3"/>
<dbReference type="Proteomes" id="UP000294613">
    <property type="component" value="Unassembled WGS sequence"/>
</dbReference>
<dbReference type="Pfam" id="PF12687">
    <property type="entry name" value="DUF3801"/>
    <property type="match status" value="1"/>
</dbReference>
<evidence type="ECO:0000313" key="2">
    <source>
        <dbReference type="EMBL" id="TCS60813.1"/>
    </source>
</evidence>
<accession>A0A4R3J7E3</accession>
<evidence type="ECO:0000256" key="1">
    <source>
        <dbReference type="SAM" id="MobiDB-lite"/>
    </source>
</evidence>
<dbReference type="InterPro" id="IPR024234">
    <property type="entry name" value="DUF3801"/>
</dbReference>
<feature type="compositionally biased region" description="Basic and acidic residues" evidence="1">
    <location>
        <begin position="133"/>
        <end position="147"/>
    </location>
</feature>
<dbReference type="EMBL" id="SLZV01000040">
    <property type="protein sequence ID" value="TCS60813.1"/>
    <property type="molecule type" value="Genomic_DNA"/>
</dbReference>
<organism evidence="2 3">
    <name type="scientific">Faecalimonas umbilicata</name>
    <dbReference type="NCBI Taxonomy" id="1912855"/>
    <lineage>
        <taxon>Bacteria</taxon>
        <taxon>Bacillati</taxon>
        <taxon>Bacillota</taxon>
        <taxon>Clostridia</taxon>
        <taxon>Lachnospirales</taxon>
        <taxon>Lachnospiraceae</taxon>
        <taxon>Faecalimonas</taxon>
    </lineage>
</organism>
<gene>
    <name evidence="2" type="ORF">EDD74_1401</name>
</gene>
<name>A0A4R3J7E3_9FIRM</name>
<evidence type="ECO:0000313" key="3">
    <source>
        <dbReference type="Proteomes" id="UP000294613"/>
    </source>
</evidence>
<proteinExistence type="predicted"/>
<sequence length="147" mass="17421">MTYNSYSVLKEAMRKYLQNQEKHKVKKVAKKAEKSVPRGKPTVGKLMNQRQGLTNIEITNWNIKSFERVANKYKIDFALKKDKSVDPPRYLVFFKAKDMDVMTAAFKEFSAKELTKMNKPSIRKRLLKYQSQAREKNKQRERTKQKN</sequence>